<feature type="region of interest" description="Disordered" evidence="5">
    <location>
        <begin position="342"/>
        <end position="613"/>
    </location>
</feature>
<dbReference type="OrthoDB" id="2504919at2759"/>
<name>A0A9P4MH43_9PEZI</name>
<dbReference type="InterPro" id="IPR008521">
    <property type="entry name" value="Mg_trans_NIPA"/>
</dbReference>
<feature type="compositionally biased region" description="Basic and acidic residues" evidence="5">
    <location>
        <begin position="573"/>
        <end position="585"/>
    </location>
</feature>
<dbReference type="PANTHER" id="PTHR12570">
    <property type="match status" value="1"/>
</dbReference>
<dbReference type="Gene3D" id="1.10.3730.20">
    <property type="match status" value="1"/>
</dbReference>
<comment type="caution">
    <text evidence="7">The sequence shown here is derived from an EMBL/GenBank/DDBJ whole genome shotgun (WGS) entry which is preliminary data.</text>
</comment>
<feature type="compositionally biased region" description="Polar residues" evidence="5">
    <location>
        <begin position="402"/>
        <end position="411"/>
    </location>
</feature>
<evidence type="ECO:0000256" key="6">
    <source>
        <dbReference type="SAM" id="Phobius"/>
    </source>
</evidence>
<accession>A0A9P4MH43</accession>
<evidence type="ECO:0000313" key="8">
    <source>
        <dbReference type="Proteomes" id="UP000799439"/>
    </source>
</evidence>
<organism evidence="7 8">
    <name type="scientific">Myriangium duriaei CBS 260.36</name>
    <dbReference type="NCBI Taxonomy" id="1168546"/>
    <lineage>
        <taxon>Eukaryota</taxon>
        <taxon>Fungi</taxon>
        <taxon>Dikarya</taxon>
        <taxon>Ascomycota</taxon>
        <taxon>Pezizomycotina</taxon>
        <taxon>Dothideomycetes</taxon>
        <taxon>Dothideomycetidae</taxon>
        <taxon>Myriangiales</taxon>
        <taxon>Myriangiaceae</taxon>
        <taxon>Myriangium</taxon>
    </lineage>
</organism>
<sequence length="613" mass="67086">MASLSPGGLVALGVVVGLVSTCVQSVGLTLQRKSHILEDEKEEHIPKRAPYRRRRWQIGMLLFLLSNIVGSSIQITTLPLPLLSTLQASGLVFNSLLASLLLHEPFTRRTALGTLLVVIGAILISLFSALPEPSHTLDQLLELLVRKGFLIWMILTLLLVVAILVLLFVLGRILPPHRRATPRARLIRGMSYGLVSGILSAHALLLAKSAVELLVRTIVDKKNQFDRPQAWALLLLFLFLALTQLYYLHHGLKLVSTSILYPFVFCIYNIIAILDGLIYFRQTDRLSPLHSGLIALGTVVLLTGVLALSWRLDSESAEDPSYEGGALKADLPHSALAPGLGLVNEDSNDVQTPLRSYFDNPRNAYRDDPSDDEEDPTQTDAFPDLLLDAPEANERDPLLRRATTSTSTPLPTKNGKRKPRSASGRRNSFAAQSRRRRSTIKEVQAVWDELRDERNWFPPSQQGAGGTPRRGTRTGDEEVAVGGVTPRPRKKTVGFSPSPLRGKGSGEEERRRKRQTAPAGMYGSALGVGVGEEDEGEGEGEAGKRPQGGRSVSWGQGQTRDQSGESGGGSPESDGKKGQGKERTSWKGSVKLDWWRKRRRDDGGQGEGGEGRD</sequence>
<keyword evidence="4 6" id="KW-0472">Membrane</keyword>
<dbReference type="InterPro" id="IPR037185">
    <property type="entry name" value="EmrE-like"/>
</dbReference>
<comment type="subcellular location">
    <subcellularLocation>
        <location evidence="1">Membrane</location>
        <topology evidence="1">Multi-pass membrane protein</topology>
    </subcellularLocation>
</comment>
<keyword evidence="2 6" id="KW-0812">Transmembrane</keyword>
<evidence type="ECO:0000313" key="7">
    <source>
        <dbReference type="EMBL" id="KAF2149624.1"/>
    </source>
</evidence>
<dbReference type="Proteomes" id="UP000799439">
    <property type="component" value="Unassembled WGS sequence"/>
</dbReference>
<dbReference type="InterPro" id="IPR036259">
    <property type="entry name" value="MFS_trans_sf"/>
</dbReference>
<gene>
    <name evidence="7" type="ORF">K461DRAFT_246560</name>
</gene>
<dbReference type="Pfam" id="PF05653">
    <property type="entry name" value="Mg_trans_NIPA"/>
    <property type="match status" value="1"/>
</dbReference>
<dbReference type="AlphaFoldDB" id="A0A9P4MH43"/>
<evidence type="ECO:0000256" key="3">
    <source>
        <dbReference type="ARBA" id="ARBA00022989"/>
    </source>
</evidence>
<feature type="transmembrane region" description="Helical" evidence="6">
    <location>
        <begin position="110"/>
        <end position="129"/>
    </location>
</feature>
<proteinExistence type="predicted"/>
<keyword evidence="3 6" id="KW-1133">Transmembrane helix</keyword>
<dbReference type="SUPFAM" id="SSF103473">
    <property type="entry name" value="MFS general substrate transporter"/>
    <property type="match status" value="1"/>
</dbReference>
<evidence type="ECO:0000256" key="4">
    <source>
        <dbReference type="ARBA" id="ARBA00023136"/>
    </source>
</evidence>
<keyword evidence="8" id="KW-1185">Reference proteome</keyword>
<feature type="transmembrane region" description="Helical" evidence="6">
    <location>
        <begin position="260"/>
        <end position="280"/>
    </location>
</feature>
<dbReference type="GO" id="GO:0016020">
    <property type="term" value="C:membrane"/>
    <property type="evidence" value="ECO:0007669"/>
    <property type="project" value="UniProtKB-SubCell"/>
</dbReference>
<feature type="transmembrane region" description="Helical" evidence="6">
    <location>
        <begin position="6"/>
        <end position="30"/>
    </location>
</feature>
<dbReference type="GO" id="GO:0015095">
    <property type="term" value="F:magnesium ion transmembrane transporter activity"/>
    <property type="evidence" value="ECO:0007669"/>
    <property type="project" value="InterPro"/>
</dbReference>
<evidence type="ECO:0000256" key="1">
    <source>
        <dbReference type="ARBA" id="ARBA00004141"/>
    </source>
</evidence>
<feature type="transmembrane region" description="Helical" evidence="6">
    <location>
        <begin position="56"/>
        <end position="76"/>
    </location>
</feature>
<feature type="transmembrane region" description="Helical" evidence="6">
    <location>
        <begin position="82"/>
        <end position="103"/>
    </location>
</feature>
<dbReference type="PANTHER" id="PTHR12570:SF86">
    <property type="entry name" value="ADR321CP"/>
    <property type="match status" value="1"/>
</dbReference>
<feature type="transmembrane region" description="Helical" evidence="6">
    <location>
        <begin position="230"/>
        <end position="248"/>
    </location>
</feature>
<protein>
    <submittedName>
        <fullName evidence="7">Uncharacterized protein</fullName>
    </submittedName>
</protein>
<reference evidence="7" key="1">
    <citation type="journal article" date="2020" name="Stud. Mycol.">
        <title>101 Dothideomycetes genomes: a test case for predicting lifestyles and emergence of pathogens.</title>
        <authorList>
            <person name="Haridas S."/>
            <person name="Albert R."/>
            <person name="Binder M."/>
            <person name="Bloem J."/>
            <person name="Labutti K."/>
            <person name="Salamov A."/>
            <person name="Andreopoulos B."/>
            <person name="Baker S."/>
            <person name="Barry K."/>
            <person name="Bills G."/>
            <person name="Bluhm B."/>
            <person name="Cannon C."/>
            <person name="Castanera R."/>
            <person name="Culley D."/>
            <person name="Daum C."/>
            <person name="Ezra D."/>
            <person name="Gonzalez J."/>
            <person name="Henrissat B."/>
            <person name="Kuo A."/>
            <person name="Liang C."/>
            <person name="Lipzen A."/>
            <person name="Lutzoni F."/>
            <person name="Magnuson J."/>
            <person name="Mondo S."/>
            <person name="Nolan M."/>
            <person name="Ohm R."/>
            <person name="Pangilinan J."/>
            <person name="Park H.-J."/>
            <person name="Ramirez L."/>
            <person name="Alfaro M."/>
            <person name="Sun H."/>
            <person name="Tritt A."/>
            <person name="Yoshinaga Y."/>
            <person name="Zwiers L.-H."/>
            <person name="Turgeon B."/>
            <person name="Goodwin S."/>
            <person name="Spatafora J."/>
            <person name="Crous P."/>
            <person name="Grigoriev I."/>
        </authorList>
    </citation>
    <scope>NUCLEOTIDE SEQUENCE</scope>
    <source>
        <strain evidence="7">CBS 260.36</strain>
    </source>
</reference>
<feature type="compositionally biased region" description="Acidic residues" evidence="5">
    <location>
        <begin position="531"/>
        <end position="540"/>
    </location>
</feature>
<feature type="transmembrane region" description="Helical" evidence="6">
    <location>
        <begin position="292"/>
        <end position="310"/>
    </location>
</feature>
<evidence type="ECO:0000256" key="2">
    <source>
        <dbReference type="ARBA" id="ARBA00022692"/>
    </source>
</evidence>
<dbReference type="EMBL" id="ML996091">
    <property type="protein sequence ID" value="KAF2149624.1"/>
    <property type="molecule type" value="Genomic_DNA"/>
</dbReference>
<evidence type="ECO:0000256" key="5">
    <source>
        <dbReference type="SAM" id="MobiDB-lite"/>
    </source>
</evidence>
<feature type="transmembrane region" description="Helical" evidence="6">
    <location>
        <begin position="149"/>
        <end position="170"/>
    </location>
</feature>
<dbReference type="SUPFAM" id="SSF103481">
    <property type="entry name" value="Multidrug resistance efflux transporter EmrE"/>
    <property type="match status" value="1"/>
</dbReference>